<evidence type="ECO:0000313" key="2">
    <source>
        <dbReference type="Proteomes" id="UP000037566"/>
    </source>
</evidence>
<proteinExistence type="predicted"/>
<gene>
    <name evidence="1" type="ORF">KOEU_26280</name>
</gene>
<protein>
    <submittedName>
        <fullName evidence="1">Uncharacterized protein</fullName>
    </submittedName>
</protein>
<dbReference type="Proteomes" id="UP000037566">
    <property type="component" value="Unassembled WGS sequence"/>
</dbReference>
<accession>A0A0M0EF97</accession>
<reference evidence="1" key="1">
    <citation type="submission" date="2015-08" db="EMBL/GenBank/DDBJ databases">
        <title>Draft genome sequence of Komagataeibacter europaeus CECT 8546 a cellulose producer strain from vinegar produced by the traditional method.</title>
        <authorList>
            <person name="Poehlein A."/>
            <person name="Valera M.J."/>
            <person name="Haack F.S."/>
            <person name="Mas A."/>
            <person name="Daniel R."/>
            <person name="Streit W.R."/>
            <person name="Mateo E."/>
        </authorList>
    </citation>
    <scope>NUCLEOTIDE SEQUENCE [LARGE SCALE GENOMIC DNA]</scope>
    <source>
        <strain evidence="1">CECT 8546</strain>
    </source>
</reference>
<comment type="caution">
    <text evidence="1">The sequence shown here is derived from an EMBL/GenBank/DDBJ whole genome shotgun (WGS) entry which is preliminary data.</text>
</comment>
<name>A0A0M0EF97_KOMEU</name>
<evidence type="ECO:0000313" key="1">
    <source>
        <dbReference type="EMBL" id="KON63923.1"/>
    </source>
</evidence>
<dbReference type="EMBL" id="LHUQ01000018">
    <property type="protein sequence ID" value="KON63923.1"/>
    <property type="molecule type" value="Genomic_DNA"/>
</dbReference>
<organism evidence="1 2">
    <name type="scientific">Komagataeibacter europaeus</name>
    <name type="common">Gluconacetobacter europaeus</name>
    <dbReference type="NCBI Taxonomy" id="33995"/>
    <lineage>
        <taxon>Bacteria</taxon>
        <taxon>Pseudomonadati</taxon>
        <taxon>Pseudomonadota</taxon>
        <taxon>Alphaproteobacteria</taxon>
        <taxon>Acetobacterales</taxon>
        <taxon>Acetobacteraceae</taxon>
        <taxon>Komagataeibacter</taxon>
    </lineage>
</organism>
<keyword evidence="2" id="KW-1185">Reference proteome</keyword>
<sequence length="44" mass="4870">MAAIRSRHPGKDIEIWWSDEARIGQKTKLDPTVGETGHPAPGRC</sequence>
<dbReference type="AlphaFoldDB" id="A0A0M0EF97"/>